<evidence type="ECO:0000256" key="5">
    <source>
        <dbReference type="ARBA" id="ARBA00022823"/>
    </source>
</evidence>
<dbReference type="PANTHER" id="PTHR43178:SF5">
    <property type="entry name" value="LIPOAMIDE ACYLTRANSFERASE COMPONENT OF BRANCHED-CHAIN ALPHA-KETO ACID DEHYDROGENASE COMPLEX, MITOCHONDRIAL"/>
    <property type="match status" value="1"/>
</dbReference>
<organism evidence="13 14">
    <name type="scientific">Oidiodendron maius (strain Zn)</name>
    <dbReference type="NCBI Taxonomy" id="913774"/>
    <lineage>
        <taxon>Eukaryota</taxon>
        <taxon>Fungi</taxon>
        <taxon>Dikarya</taxon>
        <taxon>Ascomycota</taxon>
        <taxon>Pezizomycotina</taxon>
        <taxon>Leotiomycetes</taxon>
        <taxon>Leotiomycetes incertae sedis</taxon>
        <taxon>Myxotrichaceae</taxon>
        <taxon>Oidiodendron</taxon>
    </lineage>
</organism>
<dbReference type="GO" id="GO:0043754">
    <property type="term" value="F:dihydrolipoamide branched chain acyltransferase activity"/>
    <property type="evidence" value="ECO:0007669"/>
    <property type="project" value="UniProtKB-EC"/>
</dbReference>
<dbReference type="GO" id="GO:0005759">
    <property type="term" value="C:mitochondrial matrix"/>
    <property type="evidence" value="ECO:0007669"/>
    <property type="project" value="UniProtKB-SubCell"/>
</dbReference>
<dbReference type="EMBL" id="KN832885">
    <property type="protein sequence ID" value="KIM96134.1"/>
    <property type="molecule type" value="Genomic_DNA"/>
</dbReference>
<proteinExistence type="inferred from homology"/>
<feature type="domain" description="Lipoyl-binding" evidence="12">
    <location>
        <begin position="1"/>
        <end position="69"/>
    </location>
</feature>
<evidence type="ECO:0000256" key="9">
    <source>
        <dbReference type="ARBA" id="ARBA00038880"/>
    </source>
</evidence>
<keyword evidence="6" id="KW-0809">Transit peptide</keyword>
<keyword evidence="14" id="KW-1185">Reference proteome</keyword>
<name>A0A0C3GY94_OIDMZ</name>
<dbReference type="EC" id="2.3.1.168" evidence="9"/>
<dbReference type="PROSITE" id="PS50968">
    <property type="entry name" value="BIOTINYL_LIPOYL"/>
    <property type="match status" value="1"/>
</dbReference>
<dbReference type="HOGENOM" id="CLU_016733_7_6_1"/>
<evidence type="ECO:0000259" key="12">
    <source>
        <dbReference type="PROSITE" id="PS50968"/>
    </source>
</evidence>
<keyword evidence="5" id="KW-0450">Lipoyl</keyword>
<evidence type="ECO:0000256" key="3">
    <source>
        <dbReference type="ARBA" id="ARBA00007317"/>
    </source>
</evidence>
<dbReference type="Gene3D" id="2.40.50.100">
    <property type="match status" value="1"/>
</dbReference>
<evidence type="ECO:0000256" key="8">
    <source>
        <dbReference type="ARBA" id="ARBA00023315"/>
    </source>
</evidence>
<sequence length="76" mass="8578">MIALGITECQILSWSVKPGDRVRQFDKICEVQSDKASVEITSRFDGVIKKLHYKIDDMAKVGKPLVDIDVDDNLQN</sequence>
<evidence type="ECO:0000256" key="10">
    <source>
        <dbReference type="ARBA" id="ARBA00039275"/>
    </source>
</evidence>
<dbReference type="PANTHER" id="PTHR43178">
    <property type="entry name" value="DIHYDROLIPOAMIDE ACETYLTRANSFERASE COMPONENT OF PYRUVATE DEHYDROGENASE COMPLEX"/>
    <property type="match status" value="1"/>
</dbReference>
<protein>
    <recommendedName>
        <fullName evidence="10">Lipoamide acyltransferase component of branched-chain alpha-keto acid dehydrogenase complex, mitochondrial</fullName>
        <ecNumber evidence="9">2.3.1.168</ecNumber>
    </recommendedName>
    <alternativeName>
        <fullName evidence="11">Branched-chain alpha-keto acid dehydrogenase complex component E2</fullName>
    </alternativeName>
</protein>
<keyword evidence="7" id="KW-0496">Mitochondrion</keyword>
<dbReference type="GO" id="GO:0031405">
    <property type="term" value="F:lipoic acid binding"/>
    <property type="evidence" value="ECO:0007669"/>
    <property type="project" value="TreeGrafter"/>
</dbReference>
<dbReference type="InterPro" id="IPR050743">
    <property type="entry name" value="2-oxoacid_DH_E2_comp"/>
</dbReference>
<dbReference type="InterPro" id="IPR003016">
    <property type="entry name" value="2-oxoA_DH_lipoyl-BS"/>
</dbReference>
<evidence type="ECO:0000313" key="13">
    <source>
        <dbReference type="EMBL" id="KIM96134.1"/>
    </source>
</evidence>
<dbReference type="InParanoid" id="A0A0C3GY94"/>
<comment type="similarity">
    <text evidence="3">Belongs to the 2-oxoacid dehydrogenase family.</text>
</comment>
<evidence type="ECO:0000256" key="1">
    <source>
        <dbReference type="ARBA" id="ARBA00001938"/>
    </source>
</evidence>
<dbReference type="Proteomes" id="UP000054321">
    <property type="component" value="Unassembled WGS sequence"/>
</dbReference>
<dbReference type="GO" id="GO:0016407">
    <property type="term" value="F:acetyltransferase activity"/>
    <property type="evidence" value="ECO:0007669"/>
    <property type="project" value="TreeGrafter"/>
</dbReference>
<dbReference type="PROSITE" id="PS00189">
    <property type="entry name" value="LIPOYL"/>
    <property type="match status" value="1"/>
</dbReference>
<gene>
    <name evidence="13" type="ORF">OIDMADRAFT_59208</name>
</gene>
<reference evidence="14" key="2">
    <citation type="submission" date="2015-01" db="EMBL/GenBank/DDBJ databases">
        <title>Evolutionary Origins and Diversification of the Mycorrhizal Mutualists.</title>
        <authorList>
            <consortium name="DOE Joint Genome Institute"/>
            <consortium name="Mycorrhizal Genomics Consortium"/>
            <person name="Kohler A."/>
            <person name="Kuo A."/>
            <person name="Nagy L.G."/>
            <person name="Floudas D."/>
            <person name="Copeland A."/>
            <person name="Barry K.W."/>
            <person name="Cichocki N."/>
            <person name="Veneault-Fourrey C."/>
            <person name="LaButti K."/>
            <person name="Lindquist E.A."/>
            <person name="Lipzen A."/>
            <person name="Lundell T."/>
            <person name="Morin E."/>
            <person name="Murat C."/>
            <person name="Riley R."/>
            <person name="Ohm R."/>
            <person name="Sun H."/>
            <person name="Tunlid A."/>
            <person name="Henrissat B."/>
            <person name="Grigoriev I.V."/>
            <person name="Hibbett D.S."/>
            <person name="Martin F."/>
        </authorList>
    </citation>
    <scope>NUCLEOTIDE SEQUENCE [LARGE SCALE GENOMIC DNA]</scope>
    <source>
        <strain evidence="14">Zn</strain>
    </source>
</reference>
<keyword evidence="8" id="KW-0012">Acyltransferase</keyword>
<dbReference type="SUPFAM" id="SSF51230">
    <property type="entry name" value="Single hybrid motif"/>
    <property type="match status" value="1"/>
</dbReference>
<evidence type="ECO:0000256" key="4">
    <source>
        <dbReference type="ARBA" id="ARBA00022679"/>
    </source>
</evidence>
<dbReference type="InterPro" id="IPR000089">
    <property type="entry name" value="Biotin_lipoyl"/>
</dbReference>
<evidence type="ECO:0000313" key="14">
    <source>
        <dbReference type="Proteomes" id="UP000054321"/>
    </source>
</evidence>
<evidence type="ECO:0000256" key="11">
    <source>
        <dbReference type="ARBA" id="ARBA00042008"/>
    </source>
</evidence>
<evidence type="ECO:0000256" key="6">
    <source>
        <dbReference type="ARBA" id="ARBA00022946"/>
    </source>
</evidence>
<dbReference type="InterPro" id="IPR011053">
    <property type="entry name" value="Single_hybrid_motif"/>
</dbReference>
<dbReference type="FunFam" id="2.40.50.100:FF:000013">
    <property type="entry name" value="Dihydrolipoamide acetyltransferase component of pyruvate dehydrogenase complex"/>
    <property type="match status" value="1"/>
</dbReference>
<keyword evidence="4" id="KW-0808">Transferase</keyword>
<dbReference type="Pfam" id="PF00364">
    <property type="entry name" value="Biotin_lipoyl"/>
    <property type="match status" value="1"/>
</dbReference>
<evidence type="ECO:0000256" key="2">
    <source>
        <dbReference type="ARBA" id="ARBA00004305"/>
    </source>
</evidence>
<dbReference type="CDD" id="cd06849">
    <property type="entry name" value="lipoyl_domain"/>
    <property type="match status" value="1"/>
</dbReference>
<evidence type="ECO:0000256" key="7">
    <source>
        <dbReference type="ARBA" id="ARBA00023128"/>
    </source>
</evidence>
<dbReference type="AlphaFoldDB" id="A0A0C3GY94"/>
<comment type="subcellular location">
    <subcellularLocation>
        <location evidence="2">Mitochondrion matrix</location>
    </subcellularLocation>
</comment>
<dbReference type="STRING" id="913774.A0A0C3GY94"/>
<accession>A0A0C3GY94</accession>
<reference evidence="13 14" key="1">
    <citation type="submission" date="2014-04" db="EMBL/GenBank/DDBJ databases">
        <authorList>
            <consortium name="DOE Joint Genome Institute"/>
            <person name="Kuo A."/>
            <person name="Martino E."/>
            <person name="Perotto S."/>
            <person name="Kohler A."/>
            <person name="Nagy L.G."/>
            <person name="Floudas D."/>
            <person name="Copeland A."/>
            <person name="Barry K.W."/>
            <person name="Cichocki N."/>
            <person name="Veneault-Fourrey C."/>
            <person name="LaButti K."/>
            <person name="Lindquist E.A."/>
            <person name="Lipzen A."/>
            <person name="Lundell T."/>
            <person name="Morin E."/>
            <person name="Murat C."/>
            <person name="Sun H."/>
            <person name="Tunlid A."/>
            <person name="Henrissat B."/>
            <person name="Grigoriev I.V."/>
            <person name="Hibbett D.S."/>
            <person name="Martin F."/>
            <person name="Nordberg H.P."/>
            <person name="Cantor M.N."/>
            <person name="Hua S.X."/>
        </authorList>
    </citation>
    <scope>NUCLEOTIDE SEQUENCE [LARGE SCALE GENOMIC DNA]</scope>
    <source>
        <strain evidence="13 14">Zn</strain>
    </source>
</reference>
<dbReference type="OrthoDB" id="15567at2759"/>
<comment type="cofactor">
    <cofactor evidence="1">
        <name>(R)-lipoate</name>
        <dbReference type="ChEBI" id="CHEBI:83088"/>
    </cofactor>
</comment>